<evidence type="ECO:0000256" key="1">
    <source>
        <dbReference type="SAM" id="MobiDB-lite"/>
    </source>
</evidence>
<feature type="non-terminal residue" evidence="2">
    <location>
        <position position="279"/>
    </location>
</feature>
<feature type="compositionally biased region" description="Polar residues" evidence="1">
    <location>
        <begin position="201"/>
        <end position="212"/>
    </location>
</feature>
<feature type="compositionally biased region" description="Polar residues" evidence="1">
    <location>
        <begin position="249"/>
        <end position="259"/>
    </location>
</feature>
<evidence type="ECO:0000313" key="2">
    <source>
        <dbReference type="EMBL" id="KAJ2935237.1"/>
    </source>
</evidence>
<dbReference type="EMBL" id="JANBPK010000677">
    <property type="protein sequence ID" value="KAJ2935237.1"/>
    <property type="molecule type" value="Genomic_DNA"/>
</dbReference>
<comment type="caution">
    <text evidence="2">The sequence shown here is derived from an EMBL/GenBank/DDBJ whole genome shotgun (WGS) entry which is preliminary data.</text>
</comment>
<sequence length="279" mass="31399">MAPSRTSKTTAALVSPFDAYATSTSSSNDAHAHLRKFPFDNTFRTAVTPAEIKSAEERLTTIKCQINAANRSTEGDIQWIQERIRLCKDQIRNLGHDLVSLQNQEETLKFRLERGKKVINDEIKAVQEAVKDSQLVYREMDKKELVKNAYKKGHLPSHHRDVKCPTCRITAPGHFPANCPRAKEVDDLLESIPAATAAAVSPNQTTDSSSPILPSPNVERTRHRKSKKSAQKKAKKVSWGVGRTKPWGTWNSAPENSGWSRPEGHQSHFSEDPYYRWTD</sequence>
<dbReference type="Proteomes" id="UP001140091">
    <property type="component" value="Unassembled WGS sequence"/>
</dbReference>
<accession>A0A9W8JIN3</accession>
<organism evidence="2 3">
    <name type="scientific">Candolleomyces eurysporus</name>
    <dbReference type="NCBI Taxonomy" id="2828524"/>
    <lineage>
        <taxon>Eukaryota</taxon>
        <taxon>Fungi</taxon>
        <taxon>Dikarya</taxon>
        <taxon>Basidiomycota</taxon>
        <taxon>Agaricomycotina</taxon>
        <taxon>Agaricomycetes</taxon>
        <taxon>Agaricomycetidae</taxon>
        <taxon>Agaricales</taxon>
        <taxon>Agaricineae</taxon>
        <taxon>Psathyrellaceae</taxon>
        <taxon>Candolleomyces</taxon>
    </lineage>
</organism>
<protein>
    <submittedName>
        <fullName evidence="2">Uncharacterized protein</fullName>
    </submittedName>
</protein>
<gene>
    <name evidence="2" type="ORF">H1R20_g1856</name>
</gene>
<reference evidence="2" key="1">
    <citation type="submission" date="2022-06" db="EMBL/GenBank/DDBJ databases">
        <title>Genome Sequence of Candolleomyces eurysporus.</title>
        <authorList>
            <person name="Buettner E."/>
        </authorList>
    </citation>
    <scope>NUCLEOTIDE SEQUENCE</scope>
    <source>
        <strain evidence="2">VTCC 930004</strain>
    </source>
</reference>
<proteinExistence type="predicted"/>
<feature type="compositionally biased region" description="Basic residues" evidence="1">
    <location>
        <begin position="221"/>
        <end position="236"/>
    </location>
</feature>
<keyword evidence="3" id="KW-1185">Reference proteome</keyword>
<dbReference type="AlphaFoldDB" id="A0A9W8JIN3"/>
<evidence type="ECO:0000313" key="3">
    <source>
        <dbReference type="Proteomes" id="UP001140091"/>
    </source>
</evidence>
<name>A0A9W8JIN3_9AGAR</name>
<feature type="compositionally biased region" description="Basic and acidic residues" evidence="1">
    <location>
        <begin position="262"/>
        <end position="279"/>
    </location>
</feature>
<feature type="region of interest" description="Disordered" evidence="1">
    <location>
        <begin position="196"/>
        <end position="279"/>
    </location>
</feature>